<evidence type="ECO:0000313" key="11">
    <source>
        <dbReference type="Proteomes" id="UP000275069"/>
    </source>
</evidence>
<keyword evidence="4 8" id="KW-0812">Transmembrane</keyword>
<name>A0A387BS65_9MICO</name>
<keyword evidence="5 8" id="KW-1133">Transmembrane helix</keyword>
<dbReference type="InterPro" id="IPR050171">
    <property type="entry name" value="MFS_Transporters"/>
</dbReference>
<feature type="transmembrane region" description="Helical" evidence="8">
    <location>
        <begin position="285"/>
        <end position="307"/>
    </location>
</feature>
<feature type="region of interest" description="Disordered" evidence="7">
    <location>
        <begin position="1"/>
        <end position="72"/>
    </location>
</feature>
<dbReference type="CDD" id="cd06174">
    <property type="entry name" value="MFS"/>
    <property type="match status" value="1"/>
</dbReference>
<dbReference type="GO" id="GO:0005886">
    <property type="term" value="C:plasma membrane"/>
    <property type="evidence" value="ECO:0007669"/>
    <property type="project" value="UniProtKB-SubCell"/>
</dbReference>
<dbReference type="Gene3D" id="1.20.1250.20">
    <property type="entry name" value="MFS general substrate transporter like domains"/>
    <property type="match status" value="1"/>
</dbReference>
<accession>A0A387BS65</accession>
<evidence type="ECO:0000256" key="5">
    <source>
        <dbReference type="ARBA" id="ARBA00022989"/>
    </source>
</evidence>
<dbReference type="InterPro" id="IPR036259">
    <property type="entry name" value="MFS_trans_sf"/>
</dbReference>
<evidence type="ECO:0000313" key="10">
    <source>
        <dbReference type="EMBL" id="AYG03909.1"/>
    </source>
</evidence>
<feature type="transmembrane region" description="Helical" evidence="8">
    <location>
        <begin position="375"/>
        <end position="397"/>
    </location>
</feature>
<dbReference type="GO" id="GO:0022857">
    <property type="term" value="F:transmembrane transporter activity"/>
    <property type="evidence" value="ECO:0007669"/>
    <property type="project" value="InterPro"/>
</dbReference>
<feature type="transmembrane region" description="Helical" evidence="8">
    <location>
        <begin position="114"/>
        <end position="137"/>
    </location>
</feature>
<evidence type="ECO:0000256" key="6">
    <source>
        <dbReference type="ARBA" id="ARBA00023136"/>
    </source>
</evidence>
<keyword evidence="2" id="KW-0813">Transport</keyword>
<feature type="compositionally biased region" description="Polar residues" evidence="7">
    <location>
        <begin position="51"/>
        <end position="64"/>
    </location>
</feature>
<dbReference type="AlphaFoldDB" id="A0A387BS65"/>
<keyword evidence="3" id="KW-1003">Cell membrane</keyword>
<dbReference type="PROSITE" id="PS00217">
    <property type="entry name" value="SUGAR_TRANSPORT_2"/>
    <property type="match status" value="1"/>
</dbReference>
<organism evidence="10 11">
    <name type="scientific">Gryllotalpicola protaetiae</name>
    <dbReference type="NCBI Taxonomy" id="2419771"/>
    <lineage>
        <taxon>Bacteria</taxon>
        <taxon>Bacillati</taxon>
        <taxon>Actinomycetota</taxon>
        <taxon>Actinomycetes</taxon>
        <taxon>Micrococcales</taxon>
        <taxon>Microbacteriaceae</taxon>
        <taxon>Gryllotalpicola</taxon>
    </lineage>
</organism>
<feature type="transmembrane region" description="Helical" evidence="8">
    <location>
        <begin position="409"/>
        <end position="433"/>
    </location>
</feature>
<feature type="transmembrane region" description="Helical" evidence="8">
    <location>
        <begin position="174"/>
        <end position="195"/>
    </location>
</feature>
<evidence type="ECO:0000256" key="1">
    <source>
        <dbReference type="ARBA" id="ARBA00004651"/>
    </source>
</evidence>
<dbReference type="PROSITE" id="PS50850">
    <property type="entry name" value="MFS"/>
    <property type="match status" value="1"/>
</dbReference>
<protein>
    <submittedName>
        <fullName evidence="10">MFS transporter</fullName>
    </submittedName>
</protein>
<feature type="transmembrane region" description="Helical" evidence="8">
    <location>
        <begin position="81"/>
        <end position="108"/>
    </location>
</feature>
<feature type="transmembrane region" description="Helical" evidence="8">
    <location>
        <begin position="236"/>
        <end position="257"/>
    </location>
</feature>
<proteinExistence type="predicted"/>
<feature type="compositionally biased region" description="Low complexity" evidence="7">
    <location>
        <begin position="1"/>
        <end position="23"/>
    </location>
</feature>
<feature type="transmembrane region" description="Helical" evidence="8">
    <location>
        <begin position="207"/>
        <end position="230"/>
    </location>
</feature>
<feature type="transmembrane region" description="Helical" evidence="8">
    <location>
        <begin position="439"/>
        <end position="460"/>
    </location>
</feature>
<dbReference type="Pfam" id="PF07690">
    <property type="entry name" value="MFS_1"/>
    <property type="match status" value="1"/>
</dbReference>
<dbReference type="InterPro" id="IPR005829">
    <property type="entry name" value="Sugar_transporter_CS"/>
</dbReference>
<evidence type="ECO:0000256" key="7">
    <source>
        <dbReference type="SAM" id="MobiDB-lite"/>
    </source>
</evidence>
<feature type="transmembrane region" description="Helical" evidence="8">
    <location>
        <begin position="313"/>
        <end position="338"/>
    </location>
</feature>
<evidence type="ECO:0000256" key="3">
    <source>
        <dbReference type="ARBA" id="ARBA00022475"/>
    </source>
</evidence>
<dbReference type="PANTHER" id="PTHR23517:SF13">
    <property type="entry name" value="MAJOR FACILITATOR SUPERFAMILY MFS_1"/>
    <property type="match status" value="1"/>
</dbReference>
<dbReference type="Proteomes" id="UP000275069">
    <property type="component" value="Chromosome"/>
</dbReference>
<feature type="domain" description="Major facilitator superfamily (MFS) profile" evidence="9">
    <location>
        <begin position="81"/>
        <end position="464"/>
    </location>
</feature>
<evidence type="ECO:0000256" key="4">
    <source>
        <dbReference type="ARBA" id="ARBA00022692"/>
    </source>
</evidence>
<gene>
    <name evidence="10" type="ORF">D7I44_10415</name>
</gene>
<comment type="subcellular location">
    <subcellularLocation>
        <location evidence="1">Cell membrane</location>
        <topology evidence="1">Multi-pass membrane protein</topology>
    </subcellularLocation>
</comment>
<feature type="transmembrane region" description="Helical" evidence="8">
    <location>
        <begin position="350"/>
        <end position="369"/>
    </location>
</feature>
<dbReference type="KEGG" id="gry:D7I44_10415"/>
<keyword evidence="6 8" id="KW-0472">Membrane</keyword>
<evidence type="ECO:0000256" key="2">
    <source>
        <dbReference type="ARBA" id="ARBA00022448"/>
    </source>
</evidence>
<reference evidence="10 11" key="1">
    <citation type="submission" date="2018-09" db="EMBL/GenBank/DDBJ databases">
        <title>Genome sequencing of strain 2DFW10M-5.</title>
        <authorList>
            <person name="Heo J."/>
            <person name="Kim S.-J."/>
            <person name="Kwon S.-W."/>
        </authorList>
    </citation>
    <scope>NUCLEOTIDE SEQUENCE [LARGE SCALE GENOMIC DNA]</scope>
    <source>
        <strain evidence="10 11">2DFW10M-5</strain>
    </source>
</reference>
<dbReference type="OrthoDB" id="3177957at2"/>
<evidence type="ECO:0000259" key="9">
    <source>
        <dbReference type="PROSITE" id="PS50850"/>
    </source>
</evidence>
<evidence type="ECO:0000256" key="8">
    <source>
        <dbReference type="SAM" id="Phobius"/>
    </source>
</evidence>
<dbReference type="EMBL" id="CP032624">
    <property type="protein sequence ID" value="AYG03909.1"/>
    <property type="molecule type" value="Genomic_DNA"/>
</dbReference>
<dbReference type="InterPro" id="IPR020846">
    <property type="entry name" value="MFS_dom"/>
</dbReference>
<dbReference type="SUPFAM" id="SSF103473">
    <property type="entry name" value="MFS general substrate transporter"/>
    <property type="match status" value="1"/>
</dbReference>
<keyword evidence="11" id="KW-1185">Reference proteome</keyword>
<dbReference type="InterPro" id="IPR011701">
    <property type="entry name" value="MFS"/>
</dbReference>
<feature type="transmembrane region" description="Helical" evidence="8">
    <location>
        <begin position="149"/>
        <end position="168"/>
    </location>
</feature>
<sequence>MPWSPRASSRSATSSSTSATRSPRSPRRRLRRSSNSGAGSKGPARNRPSKDQNVSSHSTLTGTTGREDPAPAAQYRSGRRALAFVGMSWVSIAFVAASAAPSPLYVLYQAEWHFSSWLLTLAFSVYAFTLLIALLFAGSLSDYLGRRPVLLGAITLELIALAGLLWAGDVEWVILARALQGFATGVATASVSAALTDLSPPSNRQLGATVASVTPLAGLTVGALTAGIVIQATQTPIRNVFAGLIVALVVGGAFVLVSPETVGYSRGAAASIVPRLAIPRASRPAFIASSFLNVAVWLTTSFVLGLLPQIDRTAFGVSSGLANGGIVALLTASGATAVVVSRNLAPRRSALVAATALASGAVIDAIAIFSGHLGLFIAGSVVAGAGVGVGFGGYIRLVMQTADARHRSGLFSAMYVVSYLTFGLPVIVAGLLASTFTTPAVAIAYCALTVVFSALGLVSINRYSQRRRA</sequence>
<dbReference type="PANTHER" id="PTHR23517">
    <property type="entry name" value="RESISTANCE PROTEIN MDTM, PUTATIVE-RELATED-RELATED"/>
    <property type="match status" value="1"/>
</dbReference>